<keyword evidence="3" id="KW-1185">Reference proteome</keyword>
<feature type="non-terminal residue" evidence="2">
    <location>
        <position position="155"/>
    </location>
</feature>
<reference evidence="2" key="1">
    <citation type="submission" date="2018-05" db="EMBL/GenBank/DDBJ databases">
        <title>Draft genome of Mucuna pruriens seed.</title>
        <authorList>
            <person name="Nnadi N.E."/>
            <person name="Vos R."/>
            <person name="Hasami M.H."/>
            <person name="Devisetty U.K."/>
            <person name="Aguiy J.C."/>
        </authorList>
    </citation>
    <scope>NUCLEOTIDE SEQUENCE [LARGE SCALE GENOMIC DNA]</scope>
    <source>
        <strain evidence="2">JCA_2017</strain>
    </source>
</reference>
<evidence type="ECO:0000256" key="1">
    <source>
        <dbReference type="SAM" id="Phobius"/>
    </source>
</evidence>
<keyword evidence="1" id="KW-0472">Membrane</keyword>
<dbReference type="AlphaFoldDB" id="A0A371EZF9"/>
<accession>A0A371EZF9</accession>
<dbReference type="Proteomes" id="UP000257109">
    <property type="component" value="Unassembled WGS sequence"/>
</dbReference>
<keyword evidence="1" id="KW-1133">Transmembrane helix</keyword>
<gene>
    <name evidence="2" type="ORF">CR513_49306</name>
</gene>
<keyword evidence="1" id="KW-0812">Transmembrane</keyword>
<name>A0A371EZF9_MUCPR</name>
<evidence type="ECO:0000313" key="3">
    <source>
        <dbReference type="Proteomes" id="UP000257109"/>
    </source>
</evidence>
<dbReference type="EMBL" id="QJKJ01011360">
    <property type="protein sequence ID" value="RDX71364.1"/>
    <property type="molecule type" value="Genomic_DNA"/>
</dbReference>
<protein>
    <submittedName>
        <fullName evidence="2">Uncharacterized protein</fullName>
    </submittedName>
</protein>
<evidence type="ECO:0000313" key="2">
    <source>
        <dbReference type="EMBL" id="RDX71364.1"/>
    </source>
</evidence>
<comment type="caution">
    <text evidence="2">The sequence shown here is derived from an EMBL/GenBank/DDBJ whole genome shotgun (WGS) entry which is preliminary data.</text>
</comment>
<organism evidence="2 3">
    <name type="scientific">Mucuna pruriens</name>
    <name type="common">Velvet bean</name>
    <name type="synonym">Dolichos pruriens</name>
    <dbReference type="NCBI Taxonomy" id="157652"/>
    <lineage>
        <taxon>Eukaryota</taxon>
        <taxon>Viridiplantae</taxon>
        <taxon>Streptophyta</taxon>
        <taxon>Embryophyta</taxon>
        <taxon>Tracheophyta</taxon>
        <taxon>Spermatophyta</taxon>
        <taxon>Magnoliopsida</taxon>
        <taxon>eudicotyledons</taxon>
        <taxon>Gunneridae</taxon>
        <taxon>Pentapetalae</taxon>
        <taxon>rosids</taxon>
        <taxon>fabids</taxon>
        <taxon>Fabales</taxon>
        <taxon>Fabaceae</taxon>
        <taxon>Papilionoideae</taxon>
        <taxon>50 kb inversion clade</taxon>
        <taxon>NPAAA clade</taxon>
        <taxon>indigoferoid/millettioid clade</taxon>
        <taxon>Phaseoleae</taxon>
        <taxon>Mucuna</taxon>
    </lineage>
</organism>
<feature type="transmembrane region" description="Helical" evidence="1">
    <location>
        <begin position="6"/>
        <end position="27"/>
    </location>
</feature>
<proteinExistence type="predicted"/>
<sequence length="155" mass="17387">MHPKNPNLMAYAIYSSFFFFSIIIIIIKKKNLSLSLSHSLSITLPCAFSDDLVDPMARSPSNIDRRWRGNVIGFPISLQPSMAELLFGDRSHPVPNLSLARSVTKELSVAIVVLTQCLAEVYGVREGNWVFPIPSVLFPLSFHTSSDERSVNWFC</sequence>